<organism evidence="1 2">
    <name type="scientific">Serratia odorifera</name>
    <dbReference type="NCBI Taxonomy" id="618"/>
    <lineage>
        <taxon>Bacteria</taxon>
        <taxon>Pseudomonadati</taxon>
        <taxon>Pseudomonadota</taxon>
        <taxon>Gammaproteobacteria</taxon>
        <taxon>Enterobacterales</taxon>
        <taxon>Yersiniaceae</taxon>
        <taxon>Serratia</taxon>
    </lineage>
</organism>
<evidence type="ECO:0000313" key="2">
    <source>
        <dbReference type="Proteomes" id="UP000281391"/>
    </source>
</evidence>
<gene>
    <name evidence="1" type="ORF">NCTC11214_00032</name>
</gene>
<name>A0A3S4DBJ4_SEROD</name>
<dbReference type="RefSeq" id="WP_004966160.1">
    <property type="nucleotide sequence ID" value="NZ_LR134117.1"/>
</dbReference>
<proteinExistence type="predicted"/>
<sequence length="97" mass="10947">MSTGLPSRHALPDYLPVDALAQALEARGLWRRAATRWQHLLLQATDNRQAEAIVQRQRYCLQQVPRRRQTVSDGTAPAGDGMKVMGPLSWPDLWRTA</sequence>
<dbReference type="AlphaFoldDB" id="A0A3S4DBJ4"/>
<dbReference type="Proteomes" id="UP000281391">
    <property type="component" value="Chromosome"/>
</dbReference>
<dbReference type="InterPro" id="IPR024684">
    <property type="entry name" value="Tscrpt_act_PerC/SfV_Orf40"/>
</dbReference>
<protein>
    <submittedName>
        <fullName evidence="1">PerC transcriptional activator</fullName>
    </submittedName>
</protein>
<reference evidence="1 2" key="1">
    <citation type="submission" date="2018-12" db="EMBL/GenBank/DDBJ databases">
        <authorList>
            <consortium name="Pathogen Informatics"/>
        </authorList>
    </citation>
    <scope>NUCLEOTIDE SEQUENCE [LARGE SCALE GENOMIC DNA]</scope>
    <source>
        <strain evidence="1 2">NCTC11214</strain>
    </source>
</reference>
<accession>A0A3S4DBJ4</accession>
<dbReference type="Pfam" id="PF06069">
    <property type="entry name" value="PerC"/>
    <property type="match status" value="1"/>
</dbReference>
<dbReference type="EMBL" id="LR134117">
    <property type="protein sequence ID" value="VDZ51097.1"/>
    <property type="molecule type" value="Genomic_DNA"/>
</dbReference>
<dbReference type="KEGG" id="sof:NCTC11214_00032"/>
<evidence type="ECO:0000313" key="1">
    <source>
        <dbReference type="EMBL" id="VDZ51097.1"/>
    </source>
</evidence>